<dbReference type="PANTHER" id="PTHR30163">
    <property type="entry name" value="MEMBRANE-BOUND LYTIC MUREIN TRANSGLYCOSYLASE B"/>
    <property type="match status" value="1"/>
</dbReference>
<feature type="region of interest" description="Disordered" evidence="1">
    <location>
        <begin position="36"/>
        <end position="87"/>
    </location>
</feature>
<dbReference type="GO" id="GO:0008933">
    <property type="term" value="F:peptidoglycan lytic transglycosylase activity"/>
    <property type="evidence" value="ECO:0007669"/>
    <property type="project" value="TreeGrafter"/>
</dbReference>
<dbReference type="CDD" id="cd13399">
    <property type="entry name" value="Slt35-like"/>
    <property type="match status" value="1"/>
</dbReference>
<feature type="domain" description="Transglycosylase SLT" evidence="2">
    <location>
        <begin position="161"/>
        <end position="214"/>
    </location>
</feature>
<dbReference type="AlphaFoldDB" id="A0A931FBY7"/>
<dbReference type="GO" id="GO:0009253">
    <property type="term" value="P:peptidoglycan catabolic process"/>
    <property type="evidence" value="ECO:0007669"/>
    <property type="project" value="TreeGrafter"/>
</dbReference>
<evidence type="ECO:0000313" key="4">
    <source>
        <dbReference type="Proteomes" id="UP000657385"/>
    </source>
</evidence>
<accession>A0A931FBY7</accession>
<dbReference type="InterPro" id="IPR043426">
    <property type="entry name" value="MltB-like"/>
</dbReference>
<dbReference type="PANTHER" id="PTHR30163:SF8">
    <property type="entry name" value="LYTIC MUREIN TRANSGLYCOSYLASE"/>
    <property type="match status" value="1"/>
</dbReference>
<proteinExistence type="predicted"/>
<name>A0A931FBY7_9ACTN</name>
<sequence length="240" mass="24243">MRPTPHGNPLDRARYWYPTIAMVGATVLAALAGQPGPTPAAAAAPAATRPATATGGSQPLNRGLPPTPTAAPGTATSAPTTAPGAAKGSRVPALVWNAYRSAQRSVAVGDPGCRLDWTVLAGIGQVESGQADNGNVTTNGTPRTPILGPTLDGTGGNAAIPAPRGGWVRAIGPMQFLPSTWTVWGVDGNGDGTADPNNIYDAALSAGHYLCAVGRDLAVPADLDAAISSYKDSRRRCSFA</sequence>
<dbReference type="InterPro" id="IPR023346">
    <property type="entry name" value="Lysozyme-like_dom_sf"/>
</dbReference>
<keyword evidence="4" id="KW-1185">Reference proteome</keyword>
<comment type="caution">
    <text evidence="3">The sequence shown here is derived from an EMBL/GenBank/DDBJ whole genome shotgun (WGS) entry which is preliminary data.</text>
</comment>
<dbReference type="Proteomes" id="UP000657385">
    <property type="component" value="Unassembled WGS sequence"/>
</dbReference>
<dbReference type="EMBL" id="JADPRT010000005">
    <property type="protein sequence ID" value="MBF9069167.1"/>
    <property type="molecule type" value="Genomic_DNA"/>
</dbReference>
<dbReference type="SUPFAM" id="SSF53955">
    <property type="entry name" value="Lysozyme-like"/>
    <property type="match status" value="1"/>
</dbReference>
<feature type="compositionally biased region" description="Low complexity" evidence="1">
    <location>
        <begin position="70"/>
        <end position="86"/>
    </location>
</feature>
<evidence type="ECO:0000313" key="3">
    <source>
        <dbReference type="EMBL" id="MBF9069167.1"/>
    </source>
</evidence>
<organism evidence="3 4">
    <name type="scientific">Streptacidiphilus fuscans</name>
    <dbReference type="NCBI Taxonomy" id="2789292"/>
    <lineage>
        <taxon>Bacteria</taxon>
        <taxon>Bacillati</taxon>
        <taxon>Actinomycetota</taxon>
        <taxon>Actinomycetes</taxon>
        <taxon>Kitasatosporales</taxon>
        <taxon>Streptomycetaceae</taxon>
        <taxon>Streptacidiphilus</taxon>
    </lineage>
</organism>
<protein>
    <submittedName>
        <fullName evidence="3">Lytic transglycosylase domain-containing protein</fullName>
    </submittedName>
</protein>
<evidence type="ECO:0000259" key="2">
    <source>
        <dbReference type="Pfam" id="PF13406"/>
    </source>
</evidence>
<dbReference type="Pfam" id="PF13406">
    <property type="entry name" value="SLT_2"/>
    <property type="match status" value="1"/>
</dbReference>
<dbReference type="InterPro" id="IPR031304">
    <property type="entry name" value="SLT_2"/>
</dbReference>
<evidence type="ECO:0000256" key="1">
    <source>
        <dbReference type="SAM" id="MobiDB-lite"/>
    </source>
</evidence>
<feature type="compositionally biased region" description="Low complexity" evidence="1">
    <location>
        <begin position="36"/>
        <end position="56"/>
    </location>
</feature>
<reference evidence="3" key="1">
    <citation type="submission" date="2020-11" db="EMBL/GenBank/DDBJ databases">
        <title>Isolation and identification of active actinomycetes.</title>
        <authorList>
            <person name="Yu B."/>
        </authorList>
    </citation>
    <scope>NUCLEOTIDE SEQUENCE</scope>
    <source>
        <strain evidence="3">NEAU-YB345</strain>
    </source>
</reference>
<dbReference type="Gene3D" id="1.10.530.10">
    <property type="match status" value="1"/>
</dbReference>
<gene>
    <name evidence="3" type="ORF">I2501_14170</name>
</gene>